<dbReference type="Proteomes" id="UP000002979">
    <property type="component" value="Unassembled WGS sequence"/>
</dbReference>
<evidence type="ECO:0000313" key="3">
    <source>
        <dbReference type="Proteomes" id="UP000002979"/>
    </source>
</evidence>
<accession>A4E6J6</accession>
<keyword evidence="1" id="KW-1133">Transmembrane helix</keyword>
<evidence type="ECO:0000256" key="1">
    <source>
        <dbReference type="SAM" id="Phobius"/>
    </source>
</evidence>
<gene>
    <name evidence="2" type="ORF">COLAER_00019</name>
</gene>
<dbReference type="EMBL" id="AAVN02000001">
    <property type="protein sequence ID" value="EBA40355.1"/>
    <property type="molecule type" value="Genomic_DNA"/>
</dbReference>
<organism evidence="2 3">
    <name type="scientific">Collinsella aerofaciens (strain ATCC 25986 / DSM 3979 / JCM 10188 / KCTC 3647 / NCTC 11838 / VPI 1003)</name>
    <dbReference type="NCBI Taxonomy" id="411903"/>
    <lineage>
        <taxon>Bacteria</taxon>
        <taxon>Bacillati</taxon>
        <taxon>Actinomycetota</taxon>
        <taxon>Coriobacteriia</taxon>
        <taxon>Coriobacteriales</taxon>
        <taxon>Coriobacteriaceae</taxon>
        <taxon>Collinsella</taxon>
    </lineage>
</organism>
<evidence type="ECO:0000313" key="2">
    <source>
        <dbReference type="EMBL" id="EBA40355.1"/>
    </source>
</evidence>
<dbReference type="AlphaFoldDB" id="A4E6J6"/>
<protein>
    <submittedName>
        <fullName evidence="2">Uncharacterized protein</fullName>
    </submittedName>
</protein>
<keyword evidence="1" id="KW-0472">Membrane</keyword>
<proteinExistence type="predicted"/>
<keyword evidence="1" id="KW-0812">Transmembrane</keyword>
<sequence length="74" mass="8127">MWALSTGDCVVLARFARVPLGQGGASSLIIALLEELLLLRLFLWFWVYLFLLIVLADGLGTWLSAVICSRLGFG</sequence>
<comment type="caution">
    <text evidence="2">The sequence shown here is derived from an EMBL/GenBank/DDBJ whole genome shotgun (WGS) entry which is preliminary data.</text>
</comment>
<feature type="transmembrane region" description="Helical" evidence="1">
    <location>
        <begin position="43"/>
        <end position="68"/>
    </location>
</feature>
<reference evidence="2 3" key="1">
    <citation type="submission" date="2007-01" db="EMBL/GenBank/DDBJ databases">
        <title>Draft genome sequence of Collinsella aerofaciens (ATCC 25986).</title>
        <authorList>
            <person name="Sudarsanam P."/>
            <person name="Ley R."/>
            <person name="Guruge J."/>
            <person name="Turnbaugh P.J."/>
            <person name="Mahowald M."/>
            <person name="Liep D."/>
            <person name="Gordon J."/>
        </authorList>
    </citation>
    <scope>NUCLEOTIDE SEQUENCE [LARGE SCALE GENOMIC DNA]</scope>
    <source>
        <strain evidence="3">ATCC 25986 / DSM 3979 / JCM 10188 / KCTC 3647 / NCTC 11838 / VPI 1003</strain>
    </source>
</reference>
<name>A4E6J6_COLAA</name>
<reference evidence="2 3" key="2">
    <citation type="submission" date="2007-04" db="EMBL/GenBank/DDBJ databases">
        <authorList>
            <person name="Fulton L."/>
            <person name="Clifton S."/>
            <person name="Fulton B."/>
            <person name="Xu J."/>
            <person name="Minx P."/>
            <person name="Mardis E.R."/>
            <person name="Wilson R.K."/>
        </authorList>
    </citation>
    <scope>NUCLEOTIDE SEQUENCE [LARGE SCALE GENOMIC DNA]</scope>
    <source>
        <strain evidence="3">ATCC 25986 / DSM 3979 / JCM 10188 / KCTC 3647 / NCTC 11838 / VPI 1003</strain>
    </source>
</reference>